<dbReference type="PROSITE" id="PS51462">
    <property type="entry name" value="NUDIX"/>
    <property type="match status" value="1"/>
</dbReference>
<feature type="domain" description="Nudix hydrolase" evidence="2">
    <location>
        <begin position="1"/>
        <end position="134"/>
    </location>
</feature>
<dbReference type="InterPro" id="IPR000086">
    <property type="entry name" value="NUDIX_hydrolase_dom"/>
</dbReference>
<proteinExistence type="predicted"/>
<accession>A0ABW5JHI7</accession>
<dbReference type="Proteomes" id="UP001597460">
    <property type="component" value="Unassembled WGS sequence"/>
</dbReference>
<dbReference type="RefSeq" id="WP_390300447.1">
    <property type="nucleotide sequence ID" value="NZ_JBHULI010000024.1"/>
</dbReference>
<reference evidence="4" key="1">
    <citation type="journal article" date="2019" name="Int. J. Syst. Evol. Microbiol.">
        <title>The Global Catalogue of Microorganisms (GCM) 10K type strain sequencing project: providing services to taxonomists for standard genome sequencing and annotation.</title>
        <authorList>
            <consortium name="The Broad Institute Genomics Platform"/>
            <consortium name="The Broad Institute Genome Sequencing Center for Infectious Disease"/>
            <person name="Wu L."/>
            <person name="Ma J."/>
        </authorList>
    </citation>
    <scope>NUCLEOTIDE SEQUENCE [LARGE SCALE GENOMIC DNA]</scope>
    <source>
        <strain evidence="4">KCTC 52042</strain>
    </source>
</reference>
<dbReference type="SUPFAM" id="SSF55811">
    <property type="entry name" value="Nudix"/>
    <property type="match status" value="1"/>
</dbReference>
<evidence type="ECO:0000313" key="3">
    <source>
        <dbReference type="EMBL" id="MFD2532206.1"/>
    </source>
</evidence>
<evidence type="ECO:0000256" key="1">
    <source>
        <dbReference type="ARBA" id="ARBA00022801"/>
    </source>
</evidence>
<dbReference type="PANTHER" id="PTHR43736">
    <property type="entry name" value="ADP-RIBOSE PYROPHOSPHATASE"/>
    <property type="match status" value="1"/>
</dbReference>
<organism evidence="3 4">
    <name type="scientific">Gracilimonas halophila</name>
    <dbReference type="NCBI Taxonomy" id="1834464"/>
    <lineage>
        <taxon>Bacteria</taxon>
        <taxon>Pseudomonadati</taxon>
        <taxon>Balneolota</taxon>
        <taxon>Balneolia</taxon>
        <taxon>Balneolales</taxon>
        <taxon>Balneolaceae</taxon>
        <taxon>Gracilimonas</taxon>
    </lineage>
</organism>
<name>A0ABW5JHI7_9BACT</name>
<dbReference type="EMBL" id="JBHULI010000024">
    <property type="protein sequence ID" value="MFD2532206.1"/>
    <property type="molecule type" value="Genomic_DNA"/>
</dbReference>
<dbReference type="Gene3D" id="3.90.79.10">
    <property type="entry name" value="Nucleoside Triphosphate Pyrophosphohydrolase"/>
    <property type="match status" value="1"/>
</dbReference>
<keyword evidence="4" id="KW-1185">Reference proteome</keyword>
<dbReference type="Pfam" id="PF00293">
    <property type="entry name" value="NUDIX"/>
    <property type="match status" value="1"/>
</dbReference>
<gene>
    <name evidence="3" type="ORF">ACFSVN_07090</name>
</gene>
<protein>
    <submittedName>
        <fullName evidence="3">NUDIX domain-containing protein</fullName>
    </submittedName>
</protein>
<comment type="caution">
    <text evidence="3">The sequence shown here is derived from an EMBL/GenBank/DDBJ whole genome shotgun (WGS) entry which is preliminary data.</text>
</comment>
<dbReference type="PROSITE" id="PS00893">
    <property type="entry name" value="NUDIX_BOX"/>
    <property type="match status" value="1"/>
</dbReference>
<keyword evidence="1" id="KW-0378">Hydrolase</keyword>
<dbReference type="InterPro" id="IPR015797">
    <property type="entry name" value="NUDIX_hydrolase-like_dom_sf"/>
</dbReference>
<sequence>MKKLIDVYPYRQKNGYPHFLIFKRSSEKIYASQWRMVGGKVKEGEQSWEAALRELKEETGLRPLKLWAIPSVNQFYEAKSDTVHTIPAFAAELEFDAEITLDDEHSEYKWISIEGIQPYIKWPEQLRLMKLTYDIMTDEFLEILPEWVIEF</sequence>
<dbReference type="PANTHER" id="PTHR43736:SF1">
    <property type="entry name" value="DIHYDRONEOPTERIN TRIPHOSPHATE DIPHOSPHATASE"/>
    <property type="match status" value="1"/>
</dbReference>
<dbReference type="InterPro" id="IPR020084">
    <property type="entry name" value="NUDIX_hydrolase_CS"/>
</dbReference>
<evidence type="ECO:0000313" key="4">
    <source>
        <dbReference type="Proteomes" id="UP001597460"/>
    </source>
</evidence>
<evidence type="ECO:0000259" key="2">
    <source>
        <dbReference type="PROSITE" id="PS51462"/>
    </source>
</evidence>